<dbReference type="GO" id="GO:0005886">
    <property type="term" value="C:plasma membrane"/>
    <property type="evidence" value="ECO:0007669"/>
    <property type="project" value="UniProtKB-SubCell"/>
</dbReference>
<name>A0A0U5H0D7_9EURY</name>
<accession>A0A0U5H0D7</accession>
<proteinExistence type="predicted"/>
<dbReference type="Pfam" id="PF00893">
    <property type="entry name" value="Multi_Drug_Res"/>
    <property type="match status" value="1"/>
</dbReference>
<reference evidence="9" key="1">
    <citation type="journal article" date="2016" name="Environ. Microbiol.">
        <title>The complete genome of a viable archaeum isolated from 123-million-year-old rock salt.</title>
        <authorList>
            <person name="Jaakkola S.T."/>
            <person name="Pfeiffer F."/>
            <person name="Ravantti J.J."/>
            <person name="Guo Q."/>
            <person name="Liu Y."/>
            <person name="Chen X."/>
            <person name="Ma H."/>
            <person name="Yang C."/>
            <person name="Oksanen H.M."/>
            <person name="Bamford D.H."/>
        </authorList>
    </citation>
    <scope>NUCLEOTIDE SEQUENCE</scope>
    <source>
        <strain evidence="9">JI20-1</strain>
    </source>
</reference>
<sequence length="112" mass="11412">MNAYVYLASAIAAEIAGTTALKFSDGFSNPAATGAVVVGYLCSFYFLGRTLETLPVGLVYATWSAVGIVGAVGAGAVFFDERVDAAALLGVALLLTGVFVLNVVSESYAPAH</sequence>
<feature type="transmembrane region" description="Helical" evidence="7">
    <location>
        <begin position="59"/>
        <end position="79"/>
    </location>
</feature>
<organism evidence="8 9">
    <name type="scientific">Halobacterium hubeiense</name>
    <dbReference type="NCBI Taxonomy" id="1407499"/>
    <lineage>
        <taxon>Archaea</taxon>
        <taxon>Methanobacteriati</taxon>
        <taxon>Methanobacteriota</taxon>
        <taxon>Stenosarchaea group</taxon>
        <taxon>Halobacteria</taxon>
        <taxon>Halobacteriales</taxon>
        <taxon>Halobacteriaceae</taxon>
        <taxon>Halobacterium</taxon>
    </lineage>
</organism>
<keyword evidence="5 7" id="KW-1133">Transmembrane helix</keyword>
<dbReference type="GO" id="GO:0015297">
    <property type="term" value="F:antiporter activity"/>
    <property type="evidence" value="ECO:0007669"/>
    <property type="project" value="TreeGrafter"/>
</dbReference>
<dbReference type="SUPFAM" id="SSF103481">
    <property type="entry name" value="Multidrug resistance efflux transporter EmrE"/>
    <property type="match status" value="1"/>
</dbReference>
<evidence type="ECO:0000256" key="5">
    <source>
        <dbReference type="ARBA" id="ARBA00022989"/>
    </source>
</evidence>
<evidence type="ECO:0000313" key="9">
    <source>
        <dbReference type="Proteomes" id="UP000066737"/>
    </source>
</evidence>
<dbReference type="Gene3D" id="1.10.3730.20">
    <property type="match status" value="1"/>
</dbReference>
<feature type="transmembrane region" description="Helical" evidence="7">
    <location>
        <begin position="85"/>
        <end position="104"/>
    </location>
</feature>
<keyword evidence="3" id="KW-1003">Cell membrane</keyword>
<keyword evidence="2" id="KW-0813">Transport</keyword>
<evidence type="ECO:0000256" key="3">
    <source>
        <dbReference type="ARBA" id="ARBA00022475"/>
    </source>
</evidence>
<dbReference type="PANTHER" id="PTHR30561:SF1">
    <property type="entry name" value="MULTIDRUG TRANSPORTER EMRE"/>
    <property type="match status" value="1"/>
</dbReference>
<evidence type="ECO:0000256" key="7">
    <source>
        <dbReference type="SAM" id="Phobius"/>
    </source>
</evidence>
<dbReference type="EMBL" id="LN831302">
    <property type="protein sequence ID" value="CQH53447.1"/>
    <property type="molecule type" value="Genomic_DNA"/>
</dbReference>
<dbReference type="OrthoDB" id="121740at2157"/>
<evidence type="ECO:0000256" key="4">
    <source>
        <dbReference type="ARBA" id="ARBA00022692"/>
    </source>
</evidence>
<evidence type="ECO:0000256" key="2">
    <source>
        <dbReference type="ARBA" id="ARBA00022448"/>
    </source>
</evidence>
<dbReference type="InterPro" id="IPR000390">
    <property type="entry name" value="Small_drug/metabolite_transptr"/>
</dbReference>
<dbReference type="KEGG" id="hhb:Hhub_1965"/>
<evidence type="ECO:0000256" key="1">
    <source>
        <dbReference type="ARBA" id="ARBA00004651"/>
    </source>
</evidence>
<dbReference type="STRING" id="1407499.HHUB_1965"/>
<keyword evidence="4 7" id="KW-0812">Transmembrane</keyword>
<dbReference type="AlphaFoldDB" id="A0A0U5H0D7"/>
<gene>
    <name evidence="8" type="ORF">HHUB_1965</name>
</gene>
<dbReference type="PANTHER" id="PTHR30561">
    <property type="entry name" value="SMR FAMILY PROTON-DEPENDENT DRUG EFFLUX TRANSPORTER SUGE"/>
    <property type="match status" value="1"/>
</dbReference>
<dbReference type="GeneID" id="26658636"/>
<dbReference type="FunFam" id="1.10.3730.20:FF:000001">
    <property type="entry name" value="Quaternary ammonium compound resistance transporter SugE"/>
    <property type="match status" value="1"/>
</dbReference>
<protein>
    <submittedName>
        <fullName evidence="8">Smr family transport protein</fullName>
    </submittedName>
</protein>
<evidence type="ECO:0000256" key="6">
    <source>
        <dbReference type="ARBA" id="ARBA00023136"/>
    </source>
</evidence>
<feature type="transmembrane region" description="Helical" evidence="7">
    <location>
        <begin position="30"/>
        <end position="47"/>
    </location>
</feature>
<dbReference type="GO" id="GO:0015220">
    <property type="term" value="F:choline transmembrane transporter activity"/>
    <property type="evidence" value="ECO:0007669"/>
    <property type="project" value="TreeGrafter"/>
</dbReference>
<dbReference type="GO" id="GO:0015199">
    <property type="term" value="F:amino-acid betaine transmembrane transporter activity"/>
    <property type="evidence" value="ECO:0007669"/>
    <property type="project" value="TreeGrafter"/>
</dbReference>
<dbReference type="RefSeq" id="WP_059056422.1">
    <property type="nucleotide sequence ID" value="NZ_CEML01000002.1"/>
</dbReference>
<dbReference type="GO" id="GO:0031460">
    <property type="term" value="P:glycine betaine transport"/>
    <property type="evidence" value="ECO:0007669"/>
    <property type="project" value="TreeGrafter"/>
</dbReference>
<dbReference type="Proteomes" id="UP000066737">
    <property type="component" value="Chromosome I"/>
</dbReference>
<evidence type="ECO:0000313" key="8">
    <source>
        <dbReference type="EMBL" id="CQH53447.1"/>
    </source>
</evidence>
<dbReference type="InterPro" id="IPR045324">
    <property type="entry name" value="Small_multidrug_res"/>
</dbReference>
<comment type="subcellular location">
    <subcellularLocation>
        <location evidence="1">Cell membrane</location>
        <topology evidence="1">Multi-pass membrane protein</topology>
    </subcellularLocation>
</comment>
<keyword evidence="9" id="KW-1185">Reference proteome</keyword>
<dbReference type="InterPro" id="IPR037185">
    <property type="entry name" value="EmrE-like"/>
</dbReference>
<keyword evidence="6 7" id="KW-0472">Membrane</keyword>